<dbReference type="EMBL" id="WOSW01000135">
    <property type="protein sequence ID" value="NHO34498.1"/>
    <property type="molecule type" value="Genomic_DNA"/>
</dbReference>
<protein>
    <recommendedName>
        <fullName evidence="6">Type I restriction modification DNA specificity domain-containing protein</fullName>
    </recommendedName>
</protein>
<dbReference type="Proteomes" id="UP000615326">
    <property type="component" value="Unassembled WGS sequence"/>
</dbReference>
<feature type="coiled-coil region" evidence="3">
    <location>
        <begin position="63"/>
        <end position="90"/>
    </location>
</feature>
<accession>A0ABX0KHL0</accession>
<gene>
    <name evidence="4" type="ORF">GOB84_18795</name>
</gene>
<evidence type="ECO:0000256" key="2">
    <source>
        <dbReference type="ARBA" id="ARBA00023125"/>
    </source>
</evidence>
<keyword evidence="1" id="KW-0680">Restriction system</keyword>
<keyword evidence="5" id="KW-1185">Reference proteome</keyword>
<organism evidence="4 5">
    <name type="scientific">Acetobacter fallax</name>
    <dbReference type="NCBI Taxonomy" id="1737473"/>
    <lineage>
        <taxon>Bacteria</taxon>
        <taxon>Pseudomonadati</taxon>
        <taxon>Pseudomonadota</taxon>
        <taxon>Alphaproteobacteria</taxon>
        <taxon>Acetobacterales</taxon>
        <taxon>Acetobacteraceae</taxon>
        <taxon>Acetobacter</taxon>
    </lineage>
</organism>
<comment type="caution">
    <text evidence="4">The sequence shown here is derived from an EMBL/GenBank/DDBJ whole genome shotgun (WGS) entry which is preliminary data.</text>
</comment>
<dbReference type="InterPro" id="IPR044946">
    <property type="entry name" value="Restrct_endonuc_typeI_TRD_sf"/>
</dbReference>
<reference evidence="4 5" key="1">
    <citation type="journal article" date="2020" name="Int. J. Syst. Evol. Microbiol.">
        <title>Novel acetic acid bacteria from cider fermentations: Acetobacter conturbans sp. nov. and Acetobacter fallax sp. nov.</title>
        <authorList>
            <person name="Sombolestani A.S."/>
            <person name="Cleenwerck I."/>
            <person name="Cnockaert M."/>
            <person name="Borremans W."/>
            <person name="Wieme A.D."/>
            <person name="De Vuyst L."/>
            <person name="Vandamme P."/>
        </authorList>
    </citation>
    <scope>NUCLEOTIDE SEQUENCE [LARGE SCALE GENOMIC DNA]</scope>
    <source>
        <strain evidence="4 5">LMG 1637</strain>
    </source>
</reference>
<dbReference type="InterPro" id="IPR051212">
    <property type="entry name" value="Type-I_RE_S_subunit"/>
</dbReference>
<evidence type="ECO:0000313" key="5">
    <source>
        <dbReference type="Proteomes" id="UP000615326"/>
    </source>
</evidence>
<dbReference type="SUPFAM" id="SSF116734">
    <property type="entry name" value="DNA methylase specificity domain"/>
    <property type="match status" value="2"/>
</dbReference>
<dbReference type="Gene3D" id="3.90.220.20">
    <property type="entry name" value="DNA methylase specificity domains"/>
    <property type="match status" value="2"/>
</dbReference>
<sequence>MALSEKWGPPLLWYYLRQPSFRKDAETHMTGAVGQRRVPRIFLENHSIGLPPLAEQRRIVAKLDSLTARIARARAELERVQVLKAHLRQQALRSCFADLEKHELPLGELLRGIEAGKNMRCVERPPVAGEKGVVKVSAVTWGHFDTTQTKTLPNDYLPPTKARIMKGDLLISRANTLELVGATVIVDVQPDNIFLSDKILRLLVEEDKKSWVLWYLRSPEGRSQIESLATGNQLSMRNISQAALRA</sequence>
<evidence type="ECO:0000256" key="3">
    <source>
        <dbReference type="SAM" id="Coils"/>
    </source>
</evidence>
<keyword evidence="2" id="KW-0238">DNA-binding</keyword>
<proteinExistence type="predicted"/>
<evidence type="ECO:0008006" key="6">
    <source>
        <dbReference type="Google" id="ProtNLM"/>
    </source>
</evidence>
<evidence type="ECO:0000256" key="1">
    <source>
        <dbReference type="ARBA" id="ARBA00022747"/>
    </source>
</evidence>
<name>A0ABX0KHL0_9PROT</name>
<keyword evidence="3" id="KW-0175">Coiled coil</keyword>
<evidence type="ECO:0000313" key="4">
    <source>
        <dbReference type="EMBL" id="NHO34498.1"/>
    </source>
</evidence>
<dbReference type="PANTHER" id="PTHR43140:SF1">
    <property type="entry name" value="TYPE I RESTRICTION ENZYME ECOKI SPECIFICITY SUBUNIT"/>
    <property type="match status" value="1"/>
</dbReference>
<dbReference type="PANTHER" id="PTHR43140">
    <property type="entry name" value="TYPE-1 RESTRICTION ENZYME ECOKI SPECIFICITY PROTEIN"/>
    <property type="match status" value="1"/>
</dbReference>